<feature type="signal peptide" evidence="12">
    <location>
        <begin position="1"/>
        <end position="19"/>
    </location>
</feature>
<dbReference type="OrthoDB" id="9769598at2"/>
<comment type="subcellular location">
    <subcellularLocation>
        <location evidence="3">Periplasm</location>
    </subcellularLocation>
</comment>
<keyword evidence="11" id="KW-0046">Antibiotic resistance</keyword>
<keyword evidence="6" id="KW-0479">Metal-binding</keyword>
<sequence length="271" mass="30039">MKRFSILASISLLFFNADALSSSISVERISEQLHILSGKEYGTSIGVLVLEDGIVLVDPMPGSEHLVELDKTIRTISEKPIQFVLNTHAHSDHTGGNEYFIKKGGVLVESLPKIEGLEHINVKSHSATDNIYYYKKSNVIFAGDVFDSSWHPTFYAGGTIGFSEAIDAILKLGDDETLIVPGHGSPVRKSSLVEFKKNTLLWIAKVKELHQKGWSENRIMNDIQVNEILEKFNVTGKTPFIPEKAFKRFIQRTITVIDTEKGGNKAVGADL</sequence>
<dbReference type="RefSeq" id="WP_039609659.1">
    <property type="nucleotide sequence ID" value="NZ_JWIC01000006.1"/>
</dbReference>
<feature type="chain" id="PRO_5002136699" description="beta-lactamase" evidence="12">
    <location>
        <begin position="20"/>
        <end position="271"/>
    </location>
</feature>
<comment type="similarity">
    <text evidence="4">Belongs to the metallo-beta-lactamase superfamily. Class-B beta-lactamase family.</text>
</comment>
<keyword evidence="7 12" id="KW-0732">Signal</keyword>
<dbReference type="GO" id="GO:0017001">
    <property type="term" value="P:antibiotic catabolic process"/>
    <property type="evidence" value="ECO:0007669"/>
    <property type="project" value="InterPro"/>
</dbReference>
<evidence type="ECO:0000256" key="1">
    <source>
        <dbReference type="ARBA" id="ARBA00001526"/>
    </source>
</evidence>
<comment type="cofactor">
    <cofactor evidence="2">
        <name>Zn(2+)</name>
        <dbReference type="ChEBI" id="CHEBI:29105"/>
    </cofactor>
</comment>
<reference evidence="14 15" key="1">
    <citation type="submission" date="2014-12" db="EMBL/GenBank/DDBJ databases">
        <title>Draft Genome Sequence of Pseudoalteromonas luteoviolacea HI1.</title>
        <authorList>
            <person name="Asahina A.Y."/>
            <person name="Hadfield M.G."/>
        </authorList>
    </citation>
    <scope>NUCLEOTIDE SEQUENCE [LARGE SCALE GENOMIC DNA]</scope>
    <source>
        <strain evidence="14 15">HI1</strain>
    </source>
</reference>
<dbReference type="PANTHER" id="PTHR42951:SF22">
    <property type="entry name" value="METALLO BETA-LACTAMASE SUPERFAMILY LIPOPROTEIN"/>
    <property type="match status" value="1"/>
</dbReference>
<evidence type="ECO:0000313" key="14">
    <source>
        <dbReference type="EMBL" id="KID56591.1"/>
    </source>
</evidence>
<organism evidence="14 15">
    <name type="scientific">Pseudoalteromonas luteoviolacea</name>
    <dbReference type="NCBI Taxonomy" id="43657"/>
    <lineage>
        <taxon>Bacteria</taxon>
        <taxon>Pseudomonadati</taxon>
        <taxon>Pseudomonadota</taxon>
        <taxon>Gammaproteobacteria</taxon>
        <taxon>Alteromonadales</taxon>
        <taxon>Pseudoalteromonadaceae</taxon>
        <taxon>Pseudoalteromonas</taxon>
    </lineage>
</organism>
<dbReference type="SMART" id="SM00849">
    <property type="entry name" value="Lactamase_B"/>
    <property type="match status" value="1"/>
</dbReference>
<gene>
    <name evidence="14" type="ORF">JF50_11690</name>
</gene>
<dbReference type="Gene3D" id="3.60.15.10">
    <property type="entry name" value="Ribonuclease Z/Hydroxyacylglutathione hydrolase-like"/>
    <property type="match status" value="2"/>
</dbReference>
<keyword evidence="9" id="KW-0378">Hydrolase</keyword>
<proteinExistence type="inferred from homology"/>
<feature type="domain" description="Metallo-beta-lactamase" evidence="13">
    <location>
        <begin position="42"/>
        <end position="183"/>
    </location>
</feature>
<evidence type="ECO:0000256" key="2">
    <source>
        <dbReference type="ARBA" id="ARBA00001947"/>
    </source>
</evidence>
<evidence type="ECO:0000256" key="6">
    <source>
        <dbReference type="ARBA" id="ARBA00022723"/>
    </source>
</evidence>
<comment type="catalytic activity">
    <reaction evidence="1">
        <text>a beta-lactam + H2O = a substituted beta-amino acid</text>
        <dbReference type="Rhea" id="RHEA:20401"/>
        <dbReference type="ChEBI" id="CHEBI:15377"/>
        <dbReference type="ChEBI" id="CHEBI:35627"/>
        <dbReference type="ChEBI" id="CHEBI:140347"/>
        <dbReference type="EC" id="3.5.2.6"/>
    </reaction>
</comment>
<dbReference type="SUPFAM" id="SSF56281">
    <property type="entry name" value="Metallo-hydrolase/oxidoreductase"/>
    <property type="match status" value="1"/>
</dbReference>
<dbReference type="Pfam" id="PF00753">
    <property type="entry name" value="Lactamase_B"/>
    <property type="match status" value="1"/>
</dbReference>
<dbReference type="GO" id="GO:0046677">
    <property type="term" value="P:response to antibiotic"/>
    <property type="evidence" value="ECO:0007669"/>
    <property type="project" value="UniProtKB-KW"/>
</dbReference>
<dbReference type="AlphaFoldDB" id="A0A0C1Q7D1"/>
<evidence type="ECO:0000259" key="13">
    <source>
        <dbReference type="SMART" id="SM00849"/>
    </source>
</evidence>
<dbReference type="PROSITE" id="PS00743">
    <property type="entry name" value="BETA_LACTAMASE_B_1"/>
    <property type="match status" value="1"/>
</dbReference>
<dbReference type="InterPro" id="IPR036866">
    <property type="entry name" value="RibonucZ/Hydroxyglut_hydro"/>
</dbReference>
<name>A0A0C1Q7D1_9GAMM</name>
<evidence type="ECO:0000256" key="4">
    <source>
        <dbReference type="ARBA" id="ARBA00005250"/>
    </source>
</evidence>
<keyword evidence="8" id="KW-0574">Periplasm</keyword>
<evidence type="ECO:0000256" key="12">
    <source>
        <dbReference type="SAM" id="SignalP"/>
    </source>
</evidence>
<evidence type="ECO:0000256" key="5">
    <source>
        <dbReference type="ARBA" id="ARBA00012865"/>
    </source>
</evidence>
<evidence type="ECO:0000256" key="10">
    <source>
        <dbReference type="ARBA" id="ARBA00022833"/>
    </source>
</evidence>
<dbReference type="EC" id="3.5.2.6" evidence="5"/>
<dbReference type="Proteomes" id="UP000031327">
    <property type="component" value="Unassembled WGS sequence"/>
</dbReference>
<dbReference type="InterPro" id="IPR001018">
    <property type="entry name" value="Beta-lactamase_class-B_CS"/>
</dbReference>
<dbReference type="GO" id="GO:0008800">
    <property type="term" value="F:beta-lactamase activity"/>
    <property type="evidence" value="ECO:0007669"/>
    <property type="project" value="UniProtKB-EC"/>
</dbReference>
<dbReference type="InterPro" id="IPR050855">
    <property type="entry name" value="NDM-1-like"/>
</dbReference>
<keyword evidence="10" id="KW-0862">Zinc</keyword>
<evidence type="ECO:0000313" key="15">
    <source>
        <dbReference type="Proteomes" id="UP000031327"/>
    </source>
</evidence>
<comment type="caution">
    <text evidence="14">The sequence shown here is derived from an EMBL/GenBank/DDBJ whole genome shotgun (WGS) entry which is preliminary data.</text>
</comment>
<dbReference type="GO" id="GO:0042597">
    <property type="term" value="C:periplasmic space"/>
    <property type="evidence" value="ECO:0007669"/>
    <property type="project" value="UniProtKB-SubCell"/>
</dbReference>
<evidence type="ECO:0000256" key="8">
    <source>
        <dbReference type="ARBA" id="ARBA00022764"/>
    </source>
</evidence>
<dbReference type="EMBL" id="JWIC01000006">
    <property type="protein sequence ID" value="KID56591.1"/>
    <property type="molecule type" value="Genomic_DNA"/>
</dbReference>
<dbReference type="GO" id="GO:0008270">
    <property type="term" value="F:zinc ion binding"/>
    <property type="evidence" value="ECO:0007669"/>
    <property type="project" value="InterPro"/>
</dbReference>
<evidence type="ECO:0000256" key="11">
    <source>
        <dbReference type="ARBA" id="ARBA00023251"/>
    </source>
</evidence>
<evidence type="ECO:0000256" key="7">
    <source>
        <dbReference type="ARBA" id="ARBA00022729"/>
    </source>
</evidence>
<evidence type="ECO:0000256" key="9">
    <source>
        <dbReference type="ARBA" id="ARBA00022801"/>
    </source>
</evidence>
<evidence type="ECO:0000256" key="3">
    <source>
        <dbReference type="ARBA" id="ARBA00004418"/>
    </source>
</evidence>
<dbReference type="PANTHER" id="PTHR42951">
    <property type="entry name" value="METALLO-BETA-LACTAMASE DOMAIN-CONTAINING"/>
    <property type="match status" value="1"/>
</dbReference>
<dbReference type="InterPro" id="IPR001279">
    <property type="entry name" value="Metallo-B-lactamas"/>
</dbReference>
<protein>
    <recommendedName>
        <fullName evidence="5">beta-lactamase</fullName>
        <ecNumber evidence="5">3.5.2.6</ecNumber>
    </recommendedName>
</protein>
<accession>A0A0C1Q7D1</accession>